<evidence type="ECO:0000256" key="1">
    <source>
        <dbReference type="SAM" id="MobiDB-lite"/>
    </source>
</evidence>
<feature type="compositionally biased region" description="Basic residues" evidence="1">
    <location>
        <begin position="99"/>
        <end position="110"/>
    </location>
</feature>
<protein>
    <submittedName>
        <fullName evidence="3">Uncharacterized protein</fullName>
    </submittedName>
</protein>
<evidence type="ECO:0000313" key="2">
    <source>
        <dbReference type="Proteomes" id="UP000887577"/>
    </source>
</evidence>
<keyword evidence="2" id="KW-1185">Reference proteome</keyword>
<reference evidence="3" key="1">
    <citation type="submission" date="2022-11" db="UniProtKB">
        <authorList>
            <consortium name="WormBaseParasite"/>
        </authorList>
    </citation>
    <scope>IDENTIFICATION</scope>
</reference>
<sequence>MPAMSSISQSFSAMHFSGGFSRAHRPYSAIAPSDSAFAASTSTFNAQRRSRNSGNFESRPSTSTSTSSNQTFSRQQQHHETSHPSSSSLPPSRQNSIRARGHARRQQKKR</sequence>
<proteinExistence type="predicted"/>
<dbReference type="Proteomes" id="UP000887577">
    <property type="component" value="Unplaced"/>
</dbReference>
<organism evidence="2 3">
    <name type="scientific">Panagrolaimus superbus</name>
    <dbReference type="NCBI Taxonomy" id="310955"/>
    <lineage>
        <taxon>Eukaryota</taxon>
        <taxon>Metazoa</taxon>
        <taxon>Ecdysozoa</taxon>
        <taxon>Nematoda</taxon>
        <taxon>Chromadorea</taxon>
        <taxon>Rhabditida</taxon>
        <taxon>Tylenchina</taxon>
        <taxon>Panagrolaimomorpha</taxon>
        <taxon>Panagrolaimoidea</taxon>
        <taxon>Panagrolaimidae</taxon>
        <taxon>Panagrolaimus</taxon>
    </lineage>
</organism>
<feature type="compositionally biased region" description="Low complexity" evidence="1">
    <location>
        <begin position="83"/>
        <end position="96"/>
    </location>
</feature>
<dbReference type="WBParaSite" id="PSU_v2.g14630.t1">
    <property type="protein sequence ID" value="PSU_v2.g14630.t1"/>
    <property type="gene ID" value="PSU_v2.g14630"/>
</dbReference>
<accession>A0A914Y369</accession>
<evidence type="ECO:0000313" key="3">
    <source>
        <dbReference type="WBParaSite" id="PSU_v2.g14630.t1"/>
    </source>
</evidence>
<feature type="compositionally biased region" description="Low complexity" evidence="1">
    <location>
        <begin position="58"/>
        <end position="75"/>
    </location>
</feature>
<dbReference type="AlphaFoldDB" id="A0A914Y369"/>
<name>A0A914Y369_9BILA</name>
<feature type="region of interest" description="Disordered" evidence="1">
    <location>
        <begin position="39"/>
        <end position="110"/>
    </location>
</feature>